<keyword evidence="5" id="KW-0418">Kinase</keyword>
<dbReference type="InterPro" id="IPR005467">
    <property type="entry name" value="His_kinase_dom"/>
</dbReference>
<keyword evidence="3" id="KW-0597">Phosphoprotein</keyword>
<dbReference type="SMART" id="SM00388">
    <property type="entry name" value="HisKA"/>
    <property type="match status" value="1"/>
</dbReference>
<dbReference type="Pfam" id="PF00512">
    <property type="entry name" value="HisKA"/>
    <property type="match status" value="1"/>
</dbReference>
<dbReference type="SMART" id="SM00387">
    <property type="entry name" value="HATPase_c"/>
    <property type="match status" value="1"/>
</dbReference>
<dbReference type="PROSITE" id="PS50109">
    <property type="entry name" value="HIS_KIN"/>
    <property type="match status" value="1"/>
</dbReference>
<dbReference type="EMBL" id="FZOK01000004">
    <property type="protein sequence ID" value="SNS17942.1"/>
    <property type="molecule type" value="Genomic_DNA"/>
</dbReference>
<accession>A0A239CDG9</accession>
<dbReference type="SUPFAM" id="SSF55785">
    <property type="entry name" value="PYP-like sensor domain (PAS domain)"/>
    <property type="match status" value="2"/>
</dbReference>
<dbReference type="Proteomes" id="UP000198480">
    <property type="component" value="Unassembled WGS sequence"/>
</dbReference>
<evidence type="ECO:0000313" key="9">
    <source>
        <dbReference type="EMBL" id="SNS17942.1"/>
    </source>
</evidence>
<dbReference type="Pfam" id="PF01590">
    <property type="entry name" value="GAF"/>
    <property type="match status" value="1"/>
</dbReference>
<dbReference type="OrthoDB" id="905895at2"/>
<dbReference type="SMART" id="SM00065">
    <property type="entry name" value="GAF"/>
    <property type="match status" value="1"/>
</dbReference>
<dbReference type="InterPro" id="IPR004358">
    <property type="entry name" value="Sig_transdc_His_kin-like_C"/>
</dbReference>
<evidence type="ECO:0000256" key="4">
    <source>
        <dbReference type="ARBA" id="ARBA00022679"/>
    </source>
</evidence>
<dbReference type="PROSITE" id="PS50113">
    <property type="entry name" value="PAC"/>
    <property type="match status" value="1"/>
</dbReference>
<evidence type="ECO:0000256" key="5">
    <source>
        <dbReference type="ARBA" id="ARBA00022777"/>
    </source>
</evidence>
<evidence type="ECO:0000313" key="10">
    <source>
        <dbReference type="Proteomes" id="UP000198480"/>
    </source>
</evidence>
<evidence type="ECO:0000259" key="7">
    <source>
        <dbReference type="PROSITE" id="PS50109"/>
    </source>
</evidence>
<dbReference type="Pfam" id="PF08447">
    <property type="entry name" value="PAS_3"/>
    <property type="match status" value="1"/>
</dbReference>
<dbReference type="InterPro" id="IPR001610">
    <property type="entry name" value="PAC"/>
</dbReference>
<name>A0A239CDG9_9BACT</name>
<protein>
    <recommendedName>
        <fullName evidence="2">histidine kinase</fullName>
        <ecNumber evidence="2">2.7.13.3</ecNumber>
    </recommendedName>
</protein>
<dbReference type="PRINTS" id="PR00344">
    <property type="entry name" value="BCTRLSENSOR"/>
</dbReference>
<keyword evidence="10" id="KW-1185">Reference proteome</keyword>
<dbReference type="SUPFAM" id="SSF55874">
    <property type="entry name" value="ATPase domain of HSP90 chaperone/DNA topoisomerase II/histidine kinase"/>
    <property type="match status" value="1"/>
</dbReference>
<dbReference type="NCBIfam" id="TIGR00229">
    <property type="entry name" value="sensory_box"/>
    <property type="match status" value="1"/>
</dbReference>
<dbReference type="Gene3D" id="3.30.565.10">
    <property type="entry name" value="Histidine kinase-like ATPase, C-terminal domain"/>
    <property type="match status" value="1"/>
</dbReference>
<evidence type="ECO:0000256" key="1">
    <source>
        <dbReference type="ARBA" id="ARBA00000085"/>
    </source>
</evidence>
<evidence type="ECO:0000256" key="6">
    <source>
        <dbReference type="SAM" id="Coils"/>
    </source>
</evidence>
<dbReference type="PANTHER" id="PTHR43304:SF1">
    <property type="entry name" value="PAC DOMAIN-CONTAINING PROTEIN"/>
    <property type="match status" value="1"/>
</dbReference>
<keyword evidence="6" id="KW-0175">Coiled coil</keyword>
<dbReference type="InterPro" id="IPR003661">
    <property type="entry name" value="HisK_dim/P_dom"/>
</dbReference>
<dbReference type="InterPro" id="IPR003594">
    <property type="entry name" value="HATPase_dom"/>
</dbReference>
<dbReference type="Gene3D" id="1.10.287.130">
    <property type="match status" value="1"/>
</dbReference>
<dbReference type="InterPro" id="IPR036097">
    <property type="entry name" value="HisK_dim/P_sf"/>
</dbReference>
<feature type="domain" description="PAC" evidence="8">
    <location>
        <begin position="368"/>
        <end position="420"/>
    </location>
</feature>
<feature type="domain" description="Histidine kinase" evidence="7">
    <location>
        <begin position="623"/>
        <end position="836"/>
    </location>
</feature>
<keyword evidence="4" id="KW-0808">Transferase</keyword>
<dbReference type="SUPFAM" id="SSF47384">
    <property type="entry name" value="Homodimeric domain of signal transducing histidine kinase"/>
    <property type="match status" value="1"/>
</dbReference>
<feature type="coiled-coil region" evidence="6">
    <location>
        <begin position="589"/>
        <end position="616"/>
    </location>
</feature>
<reference evidence="10" key="1">
    <citation type="submission" date="2017-06" db="EMBL/GenBank/DDBJ databases">
        <authorList>
            <person name="Varghese N."/>
            <person name="Submissions S."/>
        </authorList>
    </citation>
    <scope>NUCLEOTIDE SEQUENCE [LARGE SCALE GENOMIC DNA]</scope>
    <source>
        <strain evidence="10">5C</strain>
    </source>
</reference>
<dbReference type="InterPro" id="IPR000014">
    <property type="entry name" value="PAS"/>
</dbReference>
<dbReference type="RefSeq" id="WP_089238992.1">
    <property type="nucleotide sequence ID" value="NZ_FZOK01000004.1"/>
</dbReference>
<sequence length="836" mass="96419">MKKETQAYKSIFEIVPIPIWEEDFSKVKAYLKELNLINQSSDYIKSYFSNNPDKIYQCVEKIKIINFNQACLDLHEAKSKEELLNNINSIFIDKSINTLVEQFICICQGIQSFESDSYTRSLTGKIKEISFSWKVVPQFERDLSRVIVTTQDIGQKIESDKKSKFIEITLNNLPIGIAVNEVDSGYATLMNKQFSKIYGWPEETLTDISEFFNKVYPDPAYRKEITSRILADIESKDPNRMAWSEIEITTQKGEKRIVSAKNIPLYEQNIMISTVIDETNKVNAERALKLSNERFHYATLAISDAIWDWDMEAHTVFWGSGYNTLFGYDAGVQYVSENLWETKVHPEDYPRIISSIKHARNNPRTDRWQGEYRFQKQNGEFAFVSEHTVILRNDRGKPIRMIGALQDITEKKQAEQSLIQKTKYLEVISTIVESLLTFENWESVLARNLKLIGQAASVDRAYYLQIYSDQKTGKQYLKQVYEWVKEGISAELENPKYQCIPLEDFPEYLQMALDRVPYQVITNQIKDPITKAILEEQDIKSILQIPIFTKNTFLGFLGFDDCTIARVWTEEDISFLQTIVNNFGSAIEKQEYETSLQQVNEQLKTTNNNLANSNSELEQFAYVASHDLQEPLRMISSFLSLLEKKYKNQLDDKANTYIHYAKDGADRMRSIILDLLEFSRVGRAGDLETSKFETKEAIEEALKLLSQQIQETKALIKINVPQKIQTRRFAFIQLVQNLISNAIKYQPEGNIPKINIEAKDIGDFWQFSVQDNGIGIAPEYQEKVFVIFQRLHDKSQYSGTGIGLAICKKIVEFLGGKISVNSTLSKGSTFYFTIPK</sequence>
<dbReference type="EC" id="2.7.13.3" evidence="2"/>
<dbReference type="InterPro" id="IPR035965">
    <property type="entry name" value="PAS-like_dom_sf"/>
</dbReference>
<evidence type="ECO:0000256" key="3">
    <source>
        <dbReference type="ARBA" id="ARBA00022553"/>
    </source>
</evidence>
<dbReference type="GO" id="GO:0000155">
    <property type="term" value="F:phosphorelay sensor kinase activity"/>
    <property type="evidence" value="ECO:0007669"/>
    <property type="project" value="InterPro"/>
</dbReference>
<dbReference type="InterPro" id="IPR013655">
    <property type="entry name" value="PAS_fold_3"/>
</dbReference>
<dbReference type="Pfam" id="PF02518">
    <property type="entry name" value="HATPase_c"/>
    <property type="match status" value="1"/>
</dbReference>
<dbReference type="SMART" id="SM00086">
    <property type="entry name" value="PAC"/>
    <property type="match status" value="1"/>
</dbReference>
<dbReference type="Gene3D" id="3.30.450.40">
    <property type="match status" value="1"/>
</dbReference>
<organism evidence="9 10">
    <name type="scientific">Belliella buryatensis</name>
    <dbReference type="NCBI Taxonomy" id="1500549"/>
    <lineage>
        <taxon>Bacteria</taxon>
        <taxon>Pseudomonadati</taxon>
        <taxon>Bacteroidota</taxon>
        <taxon>Cytophagia</taxon>
        <taxon>Cytophagales</taxon>
        <taxon>Cyclobacteriaceae</taxon>
        <taxon>Belliella</taxon>
    </lineage>
</organism>
<evidence type="ECO:0000259" key="8">
    <source>
        <dbReference type="PROSITE" id="PS50113"/>
    </source>
</evidence>
<dbReference type="InterPro" id="IPR052162">
    <property type="entry name" value="Sensor_kinase/Photoreceptor"/>
</dbReference>
<dbReference type="PANTHER" id="PTHR43304">
    <property type="entry name" value="PHYTOCHROME-LIKE PROTEIN CPH1"/>
    <property type="match status" value="1"/>
</dbReference>
<dbReference type="AlphaFoldDB" id="A0A239CDG9"/>
<dbReference type="FunFam" id="3.30.565.10:FF:000006">
    <property type="entry name" value="Sensor histidine kinase WalK"/>
    <property type="match status" value="1"/>
</dbReference>
<dbReference type="InterPro" id="IPR003018">
    <property type="entry name" value="GAF"/>
</dbReference>
<proteinExistence type="predicted"/>
<comment type="catalytic activity">
    <reaction evidence="1">
        <text>ATP + protein L-histidine = ADP + protein N-phospho-L-histidine.</text>
        <dbReference type="EC" id="2.7.13.3"/>
    </reaction>
</comment>
<gene>
    <name evidence="9" type="ORF">SAMN06295967_104211</name>
</gene>
<dbReference type="InterPro" id="IPR000700">
    <property type="entry name" value="PAS-assoc_C"/>
</dbReference>
<dbReference type="CDD" id="cd00082">
    <property type="entry name" value="HisKA"/>
    <property type="match status" value="1"/>
</dbReference>
<evidence type="ECO:0000256" key="2">
    <source>
        <dbReference type="ARBA" id="ARBA00012438"/>
    </source>
</evidence>
<dbReference type="CDD" id="cd00130">
    <property type="entry name" value="PAS"/>
    <property type="match status" value="1"/>
</dbReference>
<dbReference type="SUPFAM" id="SSF55781">
    <property type="entry name" value="GAF domain-like"/>
    <property type="match status" value="1"/>
</dbReference>
<dbReference type="Gene3D" id="3.30.450.20">
    <property type="entry name" value="PAS domain"/>
    <property type="match status" value="2"/>
</dbReference>
<dbReference type="InterPro" id="IPR029016">
    <property type="entry name" value="GAF-like_dom_sf"/>
</dbReference>
<dbReference type="InterPro" id="IPR036890">
    <property type="entry name" value="HATPase_C_sf"/>
</dbReference>